<protein>
    <submittedName>
        <fullName evidence="1">Uncharacterized protein</fullName>
    </submittedName>
</protein>
<name>E6PPH8_9ZZZZ</name>
<comment type="caution">
    <text evidence="1">The sequence shown here is derived from an EMBL/GenBank/DDBJ whole genome shotgun (WGS) entry which is preliminary data.</text>
</comment>
<gene>
    <name evidence="1" type="ORF">CARN2_2548</name>
</gene>
<dbReference type="AlphaFoldDB" id="E6PPH8"/>
<proteinExistence type="predicted"/>
<organism evidence="1">
    <name type="scientific">mine drainage metagenome</name>
    <dbReference type="NCBI Taxonomy" id="410659"/>
    <lineage>
        <taxon>unclassified sequences</taxon>
        <taxon>metagenomes</taxon>
        <taxon>ecological metagenomes</taxon>
    </lineage>
</organism>
<sequence length="90" mass="10241">MELTRFGDNGYNYSNGQYSPQVIDAHMTFSNYIPGARIQAGIIRDPGPEGAMQGYMGYNFIDVFPSVIGQLMQPNFYNKNTKYNYKIIIL</sequence>
<reference evidence="1" key="1">
    <citation type="submission" date="2009-10" db="EMBL/GenBank/DDBJ databases">
        <title>Diversity of trophic interactions inside an arsenic-rich microbial ecosystem.</title>
        <authorList>
            <person name="Bertin P.N."/>
            <person name="Heinrich-Salmeron A."/>
            <person name="Pelletier E."/>
            <person name="Goulhen-Chollet F."/>
            <person name="Arsene-Ploetze F."/>
            <person name="Gallien S."/>
            <person name="Calteau A."/>
            <person name="Vallenet D."/>
            <person name="Casiot C."/>
            <person name="Chane-Woon-Ming B."/>
            <person name="Giloteaux L."/>
            <person name="Barakat M."/>
            <person name="Bonnefoy V."/>
            <person name="Bruneel O."/>
            <person name="Chandler M."/>
            <person name="Cleiss J."/>
            <person name="Duran R."/>
            <person name="Elbaz-Poulichet F."/>
            <person name="Fonknechten N."/>
            <person name="Lauga B."/>
            <person name="Mornico D."/>
            <person name="Ortet P."/>
            <person name="Schaeffer C."/>
            <person name="Siguier P."/>
            <person name="Alexander Thil Smith A."/>
            <person name="Van Dorsselaer A."/>
            <person name="Weissenbach J."/>
            <person name="Medigue C."/>
            <person name="Le Paslier D."/>
        </authorList>
    </citation>
    <scope>NUCLEOTIDE SEQUENCE</scope>
</reference>
<evidence type="ECO:0000313" key="1">
    <source>
        <dbReference type="EMBL" id="CBH96831.1"/>
    </source>
</evidence>
<accession>E6PPH8</accession>
<dbReference type="EMBL" id="CABM01000032">
    <property type="protein sequence ID" value="CBH96831.1"/>
    <property type="molecule type" value="Genomic_DNA"/>
</dbReference>